<dbReference type="InterPro" id="IPR042422">
    <property type="entry name" value="CC103"/>
</dbReference>
<dbReference type="Pfam" id="PF15867">
    <property type="entry name" value="Dynein_attach_N"/>
    <property type="match status" value="1"/>
</dbReference>
<reference evidence="3" key="3">
    <citation type="submission" date="2025-09" db="UniProtKB">
        <authorList>
            <consortium name="Ensembl"/>
        </authorList>
    </citation>
    <scope>IDENTIFICATION</scope>
</reference>
<dbReference type="AlphaFoldDB" id="A0A672Z4W1"/>
<dbReference type="GO" id="GO:0036157">
    <property type="term" value="C:outer dynein arm"/>
    <property type="evidence" value="ECO:0007669"/>
    <property type="project" value="InterPro"/>
</dbReference>
<name>A0A672Z4W1_9TELE</name>
<feature type="compositionally biased region" description="Polar residues" evidence="1">
    <location>
        <begin position="97"/>
        <end position="107"/>
    </location>
</feature>
<feature type="region of interest" description="Disordered" evidence="1">
    <location>
        <begin position="63"/>
        <end position="107"/>
    </location>
</feature>
<dbReference type="Ensembl" id="ENSSORT00005011890.1">
    <property type="protein sequence ID" value="ENSSORP00005011507.1"/>
    <property type="gene ID" value="ENSSORG00005006153.1"/>
</dbReference>
<sequence>MSNSQRDVINFSALQRELQTAVEAELKYKRENDAKLRAVNQKVASYQEFRDLVLASHLKPLHKTHTDASPWKQRWNPVVAPRNSHPTPPESDHHGNENPQMCSNPKFSSFKSPVLQGSVPLRVGFSRVPFVLNRTEPNRTEPCGTRGCGSCWSRVPLMTSRGCEE</sequence>
<evidence type="ECO:0000313" key="3">
    <source>
        <dbReference type="Ensembl" id="ENSSORP00005011507.1"/>
    </source>
</evidence>
<dbReference type="GO" id="GO:0036159">
    <property type="term" value="P:inner dynein arm assembly"/>
    <property type="evidence" value="ECO:0007669"/>
    <property type="project" value="TreeGrafter"/>
</dbReference>
<accession>A0A672Z4W1</accession>
<dbReference type="InParanoid" id="A0A672Z4W1"/>
<keyword evidence="4" id="KW-1185">Reference proteome</keyword>
<gene>
    <name evidence="3" type="primary">ccdc103</name>
</gene>
<dbReference type="PANTHER" id="PTHR28572">
    <property type="entry name" value="COILED-COIL DOMAIN-CONTAINING PROTEIN 103"/>
    <property type="match status" value="1"/>
</dbReference>
<dbReference type="GO" id="GO:0003351">
    <property type="term" value="P:epithelial cilium movement involved in extracellular fluid movement"/>
    <property type="evidence" value="ECO:0007669"/>
    <property type="project" value="TreeGrafter"/>
</dbReference>
<dbReference type="InterPro" id="IPR031733">
    <property type="entry name" value="Dynein_attach_N"/>
</dbReference>
<evidence type="ECO:0000256" key="1">
    <source>
        <dbReference type="SAM" id="MobiDB-lite"/>
    </source>
</evidence>
<dbReference type="PANTHER" id="PTHR28572:SF1">
    <property type="entry name" value="COILED-COIL DOMAIN-CONTAINING PROTEIN 103"/>
    <property type="match status" value="1"/>
</dbReference>
<dbReference type="GO" id="GO:0007368">
    <property type="term" value="P:determination of left/right symmetry"/>
    <property type="evidence" value="ECO:0007669"/>
    <property type="project" value="TreeGrafter"/>
</dbReference>
<proteinExistence type="predicted"/>
<protein>
    <recommendedName>
        <fullName evidence="2">Dynein attachment factor N-terminal domain-containing protein</fullName>
    </recommendedName>
</protein>
<organism evidence="3 4">
    <name type="scientific">Sphaeramia orbicularis</name>
    <name type="common">orbiculate cardinalfish</name>
    <dbReference type="NCBI Taxonomy" id="375764"/>
    <lineage>
        <taxon>Eukaryota</taxon>
        <taxon>Metazoa</taxon>
        <taxon>Chordata</taxon>
        <taxon>Craniata</taxon>
        <taxon>Vertebrata</taxon>
        <taxon>Euteleostomi</taxon>
        <taxon>Actinopterygii</taxon>
        <taxon>Neopterygii</taxon>
        <taxon>Teleostei</taxon>
        <taxon>Neoteleostei</taxon>
        <taxon>Acanthomorphata</taxon>
        <taxon>Gobiaria</taxon>
        <taxon>Kurtiformes</taxon>
        <taxon>Apogonoidei</taxon>
        <taxon>Apogonidae</taxon>
        <taxon>Apogoninae</taxon>
        <taxon>Sphaeramia</taxon>
    </lineage>
</organism>
<reference evidence="3" key="1">
    <citation type="submission" date="2019-06" db="EMBL/GenBank/DDBJ databases">
        <authorList>
            <consortium name="Wellcome Sanger Institute Data Sharing"/>
        </authorList>
    </citation>
    <scope>NUCLEOTIDE SEQUENCE [LARGE SCALE GENOMIC DNA]</scope>
</reference>
<evidence type="ECO:0000259" key="2">
    <source>
        <dbReference type="Pfam" id="PF15867"/>
    </source>
</evidence>
<feature type="domain" description="Dynein attachment factor N-terminal" evidence="2">
    <location>
        <begin position="9"/>
        <end position="76"/>
    </location>
</feature>
<dbReference type="GO" id="GO:0005576">
    <property type="term" value="C:extracellular region"/>
    <property type="evidence" value="ECO:0007669"/>
    <property type="project" value="GOC"/>
</dbReference>
<evidence type="ECO:0000313" key="4">
    <source>
        <dbReference type="Proteomes" id="UP000472271"/>
    </source>
</evidence>
<reference evidence="3" key="2">
    <citation type="submission" date="2025-08" db="UniProtKB">
        <authorList>
            <consortium name="Ensembl"/>
        </authorList>
    </citation>
    <scope>IDENTIFICATION</scope>
</reference>
<dbReference type="Proteomes" id="UP000472271">
    <property type="component" value="Chromosome 8"/>
</dbReference>